<dbReference type="AlphaFoldDB" id="A0A8D6XRW2"/>
<dbReference type="EMBL" id="LR822017">
    <property type="protein sequence ID" value="CAD0139570.1"/>
    <property type="molecule type" value="Genomic_DNA"/>
</dbReference>
<accession>A0A8D6XRW2</accession>
<evidence type="ECO:0000313" key="1">
    <source>
        <dbReference type="EMBL" id="CAD0139570.1"/>
    </source>
</evidence>
<name>A0A8D6XRW2_STRTR</name>
<evidence type="ECO:0000313" key="2">
    <source>
        <dbReference type="Proteomes" id="UP000509833"/>
    </source>
</evidence>
<dbReference type="Proteomes" id="UP000509833">
    <property type="component" value="Chromosome"/>
</dbReference>
<gene>
    <name evidence="1" type="ORF">STHERMO_2033</name>
</gene>
<proteinExistence type="predicted"/>
<organism evidence="1 2">
    <name type="scientific">Streptococcus thermophilus</name>
    <dbReference type="NCBI Taxonomy" id="1308"/>
    <lineage>
        <taxon>Bacteria</taxon>
        <taxon>Bacillati</taxon>
        <taxon>Bacillota</taxon>
        <taxon>Bacilli</taxon>
        <taxon>Lactobacillales</taxon>
        <taxon>Streptococcaceae</taxon>
        <taxon>Streptococcus</taxon>
    </lineage>
</organism>
<sequence>MVYKLQKSTYKMHRGLGILPKIKLNYQLKSVSLTFTDVYILMVVCIHCLSSQSPFDILRTLPYLIRCRTLSVQGVFTTT</sequence>
<reference evidence="1 2" key="1">
    <citation type="submission" date="2020-06" db="EMBL/GenBank/DDBJ databases">
        <authorList>
            <person name="Chuat V."/>
        </authorList>
    </citation>
    <scope>NUCLEOTIDE SEQUENCE [LARGE SCALE GENOMIC DNA]</scope>
    <source>
        <strain evidence="1">STH_CIRM_336</strain>
    </source>
</reference>
<protein>
    <submittedName>
        <fullName evidence="1">Uncharacterized protein</fullName>
    </submittedName>
</protein>